<evidence type="ECO:0000313" key="11">
    <source>
        <dbReference type="EMBL" id="NHN32373.1"/>
    </source>
</evidence>
<keyword evidence="6 11" id="KW-0418">Kinase</keyword>
<feature type="domain" description="HAMP" evidence="10">
    <location>
        <begin position="327"/>
        <end position="379"/>
    </location>
</feature>
<dbReference type="Gene3D" id="6.10.340.10">
    <property type="match status" value="1"/>
</dbReference>
<dbReference type="SUPFAM" id="SSF158472">
    <property type="entry name" value="HAMP domain-like"/>
    <property type="match status" value="1"/>
</dbReference>
<dbReference type="InterPro" id="IPR003660">
    <property type="entry name" value="HAMP_dom"/>
</dbReference>
<keyword evidence="12" id="KW-1185">Reference proteome</keyword>
<feature type="transmembrane region" description="Helical" evidence="9">
    <location>
        <begin position="308"/>
        <end position="329"/>
    </location>
</feature>
<dbReference type="EMBL" id="JAAOIW010000008">
    <property type="protein sequence ID" value="NHN32373.1"/>
    <property type="molecule type" value="Genomic_DNA"/>
</dbReference>
<gene>
    <name evidence="11" type="ORF">G9U52_21255</name>
</gene>
<keyword evidence="5 9" id="KW-0812">Transmembrane</keyword>
<dbReference type="InterPro" id="IPR050640">
    <property type="entry name" value="Bact_2-comp_sensor_kinase"/>
</dbReference>
<dbReference type="PROSITE" id="PS50885">
    <property type="entry name" value="HAMP"/>
    <property type="match status" value="1"/>
</dbReference>
<name>A0ABX0J9W7_9BACL</name>
<evidence type="ECO:0000259" key="10">
    <source>
        <dbReference type="PROSITE" id="PS50885"/>
    </source>
</evidence>
<dbReference type="PANTHER" id="PTHR34220:SF7">
    <property type="entry name" value="SENSOR HISTIDINE KINASE YPDA"/>
    <property type="match status" value="1"/>
</dbReference>
<dbReference type="PANTHER" id="PTHR34220">
    <property type="entry name" value="SENSOR HISTIDINE KINASE YPDA"/>
    <property type="match status" value="1"/>
</dbReference>
<organism evidence="11 12">
    <name type="scientific">Paenibacillus agricola</name>
    <dbReference type="NCBI Taxonomy" id="2716264"/>
    <lineage>
        <taxon>Bacteria</taxon>
        <taxon>Bacillati</taxon>
        <taxon>Bacillota</taxon>
        <taxon>Bacilli</taxon>
        <taxon>Bacillales</taxon>
        <taxon>Paenibacillaceae</taxon>
        <taxon>Paenibacillus</taxon>
    </lineage>
</organism>
<dbReference type="SMART" id="SM00304">
    <property type="entry name" value="HAMP"/>
    <property type="match status" value="1"/>
</dbReference>
<keyword evidence="8 9" id="KW-0472">Membrane</keyword>
<keyword evidence="3" id="KW-0597">Phosphoprotein</keyword>
<dbReference type="InterPro" id="IPR003594">
    <property type="entry name" value="HATPase_dom"/>
</dbReference>
<protein>
    <submittedName>
        <fullName evidence="11">Sensor histidine kinase</fullName>
    </submittedName>
</protein>
<evidence type="ECO:0000256" key="7">
    <source>
        <dbReference type="ARBA" id="ARBA00022989"/>
    </source>
</evidence>
<proteinExistence type="predicted"/>
<dbReference type="Pfam" id="PF02518">
    <property type="entry name" value="HATPase_c"/>
    <property type="match status" value="1"/>
</dbReference>
<dbReference type="RefSeq" id="WP_166152667.1">
    <property type="nucleotide sequence ID" value="NZ_JAAOIW010000008.1"/>
</dbReference>
<reference evidence="11" key="1">
    <citation type="submission" date="2020-03" db="EMBL/GenBank/DDBJ databases">
        <title>Draft sequencing of Paenibacilllus sp. S3N08.</title>
        <authorList>
            <person name="Kim D.-U."/>
        </authorList>
    </citation>
    <scope>NUCLEOTIDE SEQUENCE</scope>
    <source>
        <strain evidence="11">S3N08</strain>
    </source>
</reference>
<dbReference type="CDD" id="cd06225">
    <property type="entry name" value="HAMP"/>
    <property type="match status" value="1"/>
</dbReference>
<sequence length="610" mass="69714">MWVRLLRSLRSFRFKLMIAALTCTLIPTLISLTIHNDLTRDAMKEQAVTNAQETLLLVDGYVTNLLKHMLYITNYVQNDIEMNTILKEVAAGKQYEGPDAEYRKFYDTTRVIEKLDTITGVGGEPAYVTIILPDGTYYANYSLHDYNPIHMLKEPWFGQLNNLYGYQSYWIGTTPTMFYNEQNRNPYQISVARTLRGEGLKIYGYVIVTIMENQVNQSFESLALGQEMMLLDTSNTILSHKDSARIGQPFPVTASAQEQQKSSDIVKVDNVDYLISQHPLSLTGWKLVTLIPYEQAIFKISSIFNRVLFFQLIAFILFMFILLYVLRAFTKPIMKLRKVVETVERGNLEVRSHIRRGDEIGYLGEAFDHMLERVKGMIAEVNQTQTRKRNAELAMLQAQINPHFLFNVLNSIRMKVMGKGDKESAEMISSLSKLLRLTISQDKGMIHFHEEMEIVMDYVKLMNMRQKEKVQLEVDVPKDAFMIQVPRFFLQPVIENALLHGLHQSAGSIRIQAQVLEERFVITIEDSGQGMDADTLQALRHNMTAGETKDEAETAEAGRKQGFSGIGLPNVYERMRMTFGDTFEMAVDSKPGACTRVTMDIPREVGESHV</sequence>
<evidence type="ECO:0000256" key="3">
    <source>
        <dbReference type="ARBA" id="ARBA00022553"/>
    </source>
</evidence>
<keyword evidence="4" id="KW-0808">Transferase</keyword>
<comment type="caution">
    <text evidence="11">The sequence shown here is derived from an EMBL/GenBank/DDBJ whole genome shotgun (WGS) entry which is preliminary data.</text>
</comment>
<dbReference type="Gene3D" id="3.30.565.10">
    <property type="entry name" value="Histidine kinase-like ATPase, C-terminal domain"/>
    <property type="match status" value="1"/>
</dbReference>
<keyword evidence="7 9" id="KW-1133">Transmembrane helix</keyword>
<evidence type="ECO:0000256" key="5">
    <source>
        <dbReference type="ARBA" id="ARBA00022692"/>
    </source>
</evidence>
<dbReference type="SUPFAM" id="SSF55874">
    <property type="entry name" value="ATPase domain of HSP90 chaperone/DNA topoisomerase II/histidine kinase"/>
    <property type="match status" value="1"/>
</dbReference>
<dbReference type="Pfam" id="PF00672">
    <property type="entry name" value="HAMP"/>
    <property type="match status" value="1"/>
</dbReference>
<dbReference type="InterPro" id="IPR036890">
    <property type="entry name" value="HATPase_C_sf"/>
</dbReference>
<dbReference type="Gene3D" id="3.30.450.20">
    <property type="entry name" value="PAS domain"/>
    <property type="match status" value="1"/>
</dbReference>
<evidence type="ECO:0000256" key="2">
    <source>
        <dbReference type="ARBA" id="ARBA00022475"/>
    </source>
</evidence>
<dbReference type="Pfam" id="PF02743">
    <property type="entry name" value="dCache_1"/>
    <property type="match status" value="1"/>
</dbReference>
<evidence type="ECO:0000256" key="8">
    <source>
        <dbReference type="ARBA" id="ARBA00023136"/>
    </source>
</evidence>
<evidence type="ECO:0000256" key="6">
    <source>
        <dbReference type="ARBA" id="ARBA00022777"/>
    </source>
</evidence>
<dbReference type="SMART" id="SM00387">
    <property type="entry name" value="HATPase_c"/>
    <property type="match status" value="1"/>
</dbReference>
<evidence type="ECO:0000313" key="12">
    <source>
        <dbReference type="Proteomes" id="UP001165962"/>
    </source>
</evidence>
<dbReference type="InterPro" id="IPR033479">
    <property type="entry name" value="dCache_1"/>
</dbReference>
<evidence type="ECO:0000256" key="9">
    <source>
        <dbReference type="SAM" id="Phobius"/>
    </source>
</evidence>
<evidence type="ECO:0000256" key="1">
    <source>
        <dbReference type="ARBA" id="ARBA00004651"/>
    </source>
</evidence>
<comment type="subcellular location">
    <subcellularLocation>
        <location evidence="1">Cell membrane</location>
        <topology evidence="1">Multi-pass membrane protein</topology>
    </subcellularLocation>
</comment>
<dbReference type="GO" id="GO:0016301">
    <property type="term" value="F:kinase activity"/>
    <property type="evidence" value="ECO:0007669"/>
    <property type="project" value="UniProtKB-KW"/>
</dbReference>
<keyword evidence="2" id="KW-1003">Cell membrane</keyword>
<accession>A0ABX0J9W7</accession>
<dbReference type="InterPro" id="IPR010559">
    <property type="entry name" value="Sig_transdc_His_kin_internal"/>
</dbReference>
<evidence type="ECO:0000256" key="4">
    <source>
        <dbReference type="ARBA" id="ARBA00022679"/>
    </source>
</evidence>
<dbReference type="Pfam" id="PF06580">
    <property type="entry name" value="His_kinase"/>
    <property type="match status" value="1"/>
</dbReference>
<dbReference type="Proteomes" id="UP001165962">
    <property type="component" value="Unassembled WGS sequence"/>
</dbReference>